<evidence type="ECO:0000313" key="2">
    <source>
        <dbReference type="EMBL" id="TWU17204.1"/>
    </source>
</evidence>
<name>A0A5C6C1V5_9BACT</name>
<evidence type="ECO:0000256" key="1">
    <source>
        <dbReference type="SAM" id="SignalP"/>
    </source>
</evidence>
<keyword evidence="3" id="KW-1185">Reference proteome</keyword>
<dbReference type="SUPFAM" id="SSF49464">
    <property type="entry name" value="Carboxypeptidase regulatory domain-like"/>
    <property type="match status" value="1"/>
</dbReference>
<feature type="signal peptide" evidence="1">
    <location>
        <begin position="1"/>
        <end position="35"/>
    </location>
</feature>
<evidence type="ECO:0000313" key="3">
    <source>
        <dbReference type="Proteomes" id="UP000316304"/>
    </source>
</evidence>
<organism evidence="2 3">
    <name type="scientific">Novipirellula galeiformis</name>
    <dbReference type="NCBI Taxonomy" id="2528004"/>
    <lineage>
        <taxon>Bacteria</taxon>
        <taxon>Pseudomonadati</taxon>
        <taxon>Planctomycetota</taxon>
        <taxon>Planctomycetia</taxon>
        <taxon>Pirellulales</taxon>
        <taxon>Pirellulaceae</taxon>
        <taxon>Novipirellula</taxon>
    </lineage>
</organism>
<protein>
    <recommendedName>
        <fullName evidence="4">Nickel uptake substrate-specific transmembrane region</fullName>
    </recommendedName>
</protein>
<reference evidence="2 3" key="1">
    <citation type="submission" date="2019-02" db="EMBL/GenBank/DDBJ databases">
        <title>Deep-cultivation of Planctomycetes and their phenomic and genomic characterization uncovers novel biology.</title>
        <authorList>
            <person name="Wiegand S."/>
            <person name="Jogler M."/>
            <person name="Boedeker C."/>
            <person name="Pinto D."/>
            <person name="Vollmers J."/>
            <person name="Rivas-Marin E."/>
            <person name="Kohn T."/>
            <person name="Peeters S.H."/>
            <person name="Heuer A."/>
            <person name="Rast P."/>
            <person name="Oberbeckmann S."/>
            <person name="Bunk B."/>
            <person name="Jeske O."/>
            <person name="Meyerdierks A."/>
            <person name="Storesund J.E."/>
            <person name="Kallscheuer N."/>
            <person name="Luecker S."/>
            <person name="Lage O.M."/>
            <person name="Pohl T."/>
            <person name="Merkel B.J."/>
            <person name="Hornburger P."/>
            <person name="Mueller R.-W."/>
            <person name="Bruemmer F."/>
            <person name="Labrenz M."/>
            <person name="Spormann A.M."/>
            <person name="Op Den Camp H."/>
            <person name="Overmann J."/>
            <person name="Amann R."/>
            <person name="Jetten M.S.M."/>
            <person name="Mascher T."/>
            <person name="Medema M.H."/>
            <person name="Devos D.P."/>
            <person name="Kaster A.-K."/>
            <person name="Ovreas L."/>
            <person name="Rohde M."/>
            <person name="Galperin M.Y."/>
            <person name="Jogler C."/>
        </authorList>
    </citation>
    <scope>NUCLEOTIDE SEQUENCE [LARGE SCALE GENOMIC DNA]</scope>
    <source>
        <strain evidence="2 3">Pla52o</strain>
    </source>
</reference>
<dbReference type="EMBL" id="SJPT01000014">
    <property type="protein sequence ID" value="TWU17204.1"/>
    <property type="molecule type" value="Genomic_DNA"/>
</dbReference>
<gene>
    <name evidence="2" type="ORF">Pla52o_53790</name>
</gene>
<dbReference type="Proteomes" id="UP000316304">
    <property type="component" value="Unassembled WGS sequence"/>
</dbReference>
<comment type="caution">
    <text evidence="2">The sequence shown here is derived from an EMBL/GenBank/DDBJ whole genome shotgun (WGS) entry which is preliminary data.</text>
</comment>
<feature type="chain" id="PRO_5022927431" description="Nickel uptake substrate-specific transmembrane region" evidence="1">
    <location>
        <begin position="36"/>
        <end position="166"/>
    </location>
</feature>
<dbReference type="InterPro" id="IPR008969">
    <property type="entry name" value="CarboxyPept-like_regulatory"/>
</dbReference>
<dbReference type="OrthoDB" id="288856at2"/>
<keyword evidence="1" id="KW-0732">Signal</keyword>
<sequence precursor="true">MFVQCFAKVIPNACARTTFCSLALSFLLWVPGCGGSGFPQTEPVSGTVSLNGKPIEGAEVYFVHEQLVTVGKTDNQGRYELPQGAVAGENKVYFSKIDGGHLAGSQFEAGDGMDDLQLAEAAKSGVGARQANAAKQVIPPEYSDASDPKLNFLVPDGGTQSADFKL</sequence>
<evidence type="ECO:0008006" key="4">
    <source>
        <dbReference type="Google" id="ProtNLM"/>
    </source>
</evidence>
<dbReference type="AlphaFoldDB" id="A0A5C6C1V5"/>
<accession>A0A5C6C1V5</accession>
<proteinExistence type="predicted"/>